<reference evidence="2 3" key="1">
    <citation type="submission" date="2014-08" db="EMBL/GenBank/DDBJ databases">
        <title>Clostridium innocuum, an unnegligible vancomycin-resistant pathogen causing extra-intestinal infections.</title>
        <authorList>
            <person name="Feng Y."/>
            <person name="Chiu C.-H."/>
        </authorList>
    </citation>
    <scope>NUCLEOTIDE SEQUENCE [LARGE SCALE GENOMIC DNA]</scope>
    <source>
        <strain evidence="2 3">AN88</strain>
    </source>
</reference>
<feature type="domain" description="N-acetyltransferase" evidence="1">
    <location>
        <begin position="2"/>
        <end position="163"/>
    </location>
</feature>
<dbReference type="AlphaFoldDB" id="A0A099I2G1"/>
<comment type="caution">
    <text evidence="2">The sequence shown here is derived from an EMBL/GenBank/DDBJ whole genome shotgun (WGS) entry which is preliminary data.</text>
</comment>
<dbReference type="InterPro" id="IPR050276">
    <property type="entry name" value="MshD_Acetyltransferase"/>
</dbReference>
<sequence>MLHIRQAREADKPAIEAMYERRVRYNDAHGIHQWNPDEVSWKAFSKLYTIADYYVGTVNEKVVCGLFIVDEDVLYWPDMEKGTSLYLHKICVDPAYSGNGYADAMIQYFIEKGRREGYPDVRLDVREHKDKLRRMYERNGFQLYKTGRFHPDFTTALYIYPFEKAV</sequence>
<accession>A0A099I2G1</accession>
<evidence type="ECO:0000313" key="2">
    <source>
        <dbReference type="EMBL" id="KGJ51781.1"/>
    </source>
</evidence>
<dbReference type="RefSeq" id="WP_044907342.1">
    <property type="nucleotide sequence ID" value="NZ_JQIF01000097.1"/>
</dbReference>
<dbReference type="PANTHER" id="PTHR43617">
    <property type="entry name" value="L-AMINO ACID N-ACETYLTRANSFERASE"/>
    <property type="match status" value="1"/>
</dbReference>
<dbReference type="Pfam" id="PF00583">
    <property type="entry name" value="Acetyltransf_1"/>
    <property type="match status" value="1"/>
</dbReference>
<dbReference type="CDD" id="cd04301">
    <property type="entry name" value="NAT_SF"/>
    <property type="match status" value="1"/>
</dbReference>
<proteinExistence type="predicted"/>
<dbReference type="SUPFAM" id="SSF55729">
    <property type="entry name" value="Acyl-CoA N-acyltransferases (Nat)"/>
    <property type="match status" value="1"/>
</dbReference>
<dbReference type="InterPro" id="IPR000182">
    <property type="entry name" value="GNAT_dom"/>
</dbReference>
<dbReference type="Gene3D" id="3.40.630.30">
    <property type="match status" value="1"/>
</dbReference>
<dbReference type="InterPro" id="IPR016181">
    <property type="entry name" value="Acyl_CoA_acyltransferase"/>
</dbReference>
<gene>
    <name evidence="2" type="ORF">CIAN88_18670</name>
</gene>
<organism evidence="2 3">
    <name type="scientific">Clostridium innocuum</name>
    <dbReference type="NCBI Taxonomy" id="1522"/>
    <lineage>
        <taxon>Bacteria</taxon>
        <taxon>Bacillati</taxon>
        <taxon>Bacillota</taxon>
        <taxon>Clostridia</taxon>
        <taxon>Eubacteriales</taxon>
        <taxon>Clostridiaceae</taxon>
        <taxon>Clostridium</taxon>
    </lineage>
</organism>
<protein>
    <submittedName>
        <fullName evidence="2">Acetyltransferase</fullName>
    </submittedName>
</protein>
<name>A0A099I2G1_CLOIN</name>
<dbReference type="EMBL" id="JQIF01000097">
    <property type="protein sequence ID" value="KGJ51781.1"/>
    <property type="molecule type" value="Genomic_DNA"/>
</dbReference>
<dbReference type="Proteomes" id="UP000030008">
    <property type="component" value="Unassembled WGS sequence"/>
</dbReference>
<dbReference type="PROSITE" id="PS51186">
    <property type="entry name" value="GNAT"/>
    <property type="match status" value="1"/>
</dbReference>
<evidence type="ECO:0000259" key="1">
    <source>
        <dbReference type="PROSITE" id="PS51186"/>
    </source>
</evidence>
<keyword evidence="2" id="KW-0808">Transferase</keyword>
<evidence type="ECO:0000313" key="3">
    <source>
        <dbReference type="Proteomes" id="UP000030008"/>
    </source>
</evidence>
<dbReference type="GO" id="GO:0016747">
    <property type="term" value="F:acyltransferase activity, transferring groups other than amino-acyl groups"/>
    <property type="evidence" value="ECO:0007669"/>
    <property type="project" value="InterPro"/>
</dbReference>